<dbReference type="InterPro" id="IPR035706">
    <property type="entry name" value="AAA_9"/>
</dbReference>
<dbReference type="Gene3D" id="1.20.920.20">
    <property type="match status" value="1"/>
</dbReference>
<evidence type="ECO:0000313" key="17">
    <source>
        <dbReference type="Proteomes" id="UP000094336"/>
    </source>
</evidence>
<dbReference type="Gene3D" id="1.20.58.1120">
    <property type="match status" value="1"/>
</dbReference>
<evidence type="ECO:0000259" key="15">
    <source>
        <dbReference type="SMART" id="SM00382"/>
    </source>
</evidence>
<feature type="domain" description="AAA+ ATPase" evidence="15">
    <location>
        <begin position="2789"/>
        <end position="2955"/>
    </location>
</feature>
<dbReference type="Gene3D" id="6.10.140.1060">
    <property type="match status" value="1"/>
</dbReference>
<name>A0A1E3QWC0_9ASCO</name>
<evidence type="ECO:0000256" key="6">
    <source>
        <dbReference type="ARBA" id="ARBA00022701"/>
    </source>
</evidence>
<dbReference type="InterPro" id="IPR035699">
    <property type="entry name" value="AAA_6"/>
</dbReference>
<dbReference type="PANTHER" id="PTHR45703">
    <property type="entry name" value="DYNEIN HEAVY CHAIN"/>
    <property type="match status" value="1"/>
</dbReference>
<dbReference type="Pfam" id="PF08393">
    <property type="entry name" value="DHC_N2"/>
    <property type="match status" value="1"/>
</dbReference>
<evidence type="ECO:0000256" key="14">
    <source>
        <dbReference type="SAM" id="Coils"/>
    </source>
</evidence>
<dbReference type="PANTHER" id="PTHR45703:SF36">
    <property type="entry name" value="DYNEIN HEAVY CHAIN, CYTOPLASMIC"/>
    <property type="match status" value="1"/>
</dbReference>
<dbReference type="Pfam" id="PF12780">
    <property type="entry name" value="AAA_8"/>
    <property type="match status" value="1"/>
</dbReference>
<evidence type="ECO:0000313" key="16">
    <source>
        <dbReference type="EMBL" id="ODQ81979.1"/>
    </source>
</evidence>
<keyword evidence="5" id="KW-0963">Cytoplasm</keyword>
<evidence type="ECO:0000256" key="5">
    <source>
        <dbReference type="ARBA" id="ARBA00022490"/>
    </source>
</evidence>
<dbReference type="InterPro" id="IPR041658">
    <property type="entry name" value="AAA_lid_11"/>
</dbReference>
<dbReference type="Gene3D" id="1.10.472.130">
    <property type="match status" value="1"/>
</dbReference>
<feature type="domain" description="AAA+ ATPase" evidence="15">
    <location>
        <begin position="2448"/>
        <end position="2597"/>
    </location>
</feature>
<dbReference type="Gene3D" id="1.10.8.1220">
    <property type="match status" value="1"/>
</dbReference>
<dbReference type="InterPro" id="IPR042228">
    <property type="entry name" value="Dynein_linker_3"/>
</dbReference>
<dbReference type="STRING" id="984486.A0A1E3QWC0"/>
<evidence type="ECO:0000256" key="7">
    <source>
        <dbReference type="ARBA" id="ARBA00022741"/>
    </source>
</evidence>
<dbReference type="Pfam" id="PF08385">
    <property type="entry name" value="DHC_N1"/>
    <property type="match status" value="1"/>
</dbReference>
<dbReference type="GO" id="GO:0030286">
    <property type="term" value="C:dynein complex"/>
    <property type="evidence" value="ECO:0007669"/>
    <property type="project" value="UniProtKB-KW"/>
</dbReference>
<evidence type="ECO:0000256" key="11">
    <source>
        <dbReference type="ARBA" id="ARBA00023175"/>
    </source>
</evidence>
<dbReference type="RefSeq" id="XP_018987307.1">
    <property type="nucleotide sequence ID" value="XM_019128108.1"/>
</dbReference>
<feature type="coiled-coil region" evidence="14">
    <location>
        <begin position="3245"/>
        <end position="3290"/>
    </location>
</feature>
<dbReference type="FunFam" id="3.20.180.20:FF:000002">
    <property type="entry name" value="Cytoplasmic dynein heavy chain 1"/>
    <property type="match status" value="1"/>
</dbReference>
<dbReference type="Pfam" id="PF17852">
    <property type="entry name" value="Dynein_AAA_lid"/>
    <property type="match status" value="1"/>
</dbReference>
<comment type="subunit">
    <text evidence="3">Consists of at least two heavy chains and a number of intermediate and light chains.</text>
</comment>
<evidence type="ECO:0000256" key="4">
    <source>
        <dbReference type="ARBA" id="ARBA00022197"/>
    </source>
</evidence>
<dbReference type="Pfam" id="PF12774">
    <property type="entry name" value="AAA_6"/>
    <property type="match status" value="1"/>
</dbReference>
<dbReference type="Pfam" id="PF12777">
    <property type="entry name" value="MT"/>
    <property type="match status" value="1"/>
</dbReference>
<protein>
    <recommendedName>
        <fullName evidence="4">Dynein heavy chain, cytoplasmic</fullName>
    </recommendedName>
    <alternativeName>
        <fullName evidence="13">Dynein heavy chain, cytosolic</fullName>
    </alternativeName>
</protein>
<comment type="similarity">
    <text evidence="2">Belongs to the dynein heavy chain family.</text>
</comment>
<evidence type="ECO:0000256" key="13">
    <source>
        <dbReference type="ARBA" id="ARBA00033439"/>
    </source>
</evidence>
<comment type="subcellular location">
    <subcellularLocation>
        <location evidence="1">Cytoplasm</location>
        <location evidence="1">Cytoskeleton</location>
    </subcellularLocation>
</comment>
<evidence type="ECO:0000256" key="8">
    <source>
        <dbReference type="ARBA" id="ARBA00022840"/>
    </source>
</evidence>
<feature type="domain" description="AAA+ ATPase" evidence="15">
    <location>
        <begin position="1804"/>
        <end position="1952"/>
    </location>
</feature>
<dbReference type="Pfam" id="PF12775">
    <property type="entry name" value="AAA_7"/>
    <property type="match status" value="1"/>
</dbReference>
<dbReference type="Pfam" id="PF12781">
    <property type="entry name" value="AAA_9"/>
    <property type="match status" value="1"/>
</dbReference>
<evidence type="ECO:0000256" key="1">
    <source>
        <dbReference type="ARBA" id="ARBA00004245"/>
    </source>
</evidence>
<dbReference type="InterPro" id="IPR043157">
    <property type="entry name" value="Dynein_AAA1S"/>
</dbReference>
<gene>
    <name evidence="16" type="ORF">BABINDRAFT_160194</name>
</gene>
<dbReference type="GO" id="GO:0045505">
    <property type="term" value="F:dynein intermediate chain binding"/>
    <property type="evidence" value="ECO:0007669"/>
    <property type="project" value="InterPro"/>
</dbReference>
<dbReference type="InterPro" id="IPR027417">
    <property type="entry name" value="P-loop_NTPase"/>
</dbReference>
<dbReference type="Gene3D" id="3.40.50.300">
    <property type="entry name" value="P-loop containing nucleotide triphosphate hydrolases"/>
    <property type="match status" value="5"/>
</dbReference>
<dbReference type="InterPro" id="IPR054354">
    <property type="entry name" value="DYNC2H1-like_lid"/>
</dbReference>
<dbReference type="Proteomes" id="UP000094336">
    <property type="component" value="Unassembled WGS sequence"/>
</dbReference>
<dbReference type="InterPro" id="IPR026983">
    <property type="entry name" value="DHC"/>
</dbReference>
<dbReference type="GO" id="GO:0005874">
    <property type="term" value="C:microtubule"/>
    <property type="evidence" value="ECO:0007669"/>
    <property type="project" value="UniProtKB-KW"/>
</dbReference>
<dbReference type="GO" id="GO:0007097">
    <property type="term" value="P:nuclear migration"/>
    <property type="evidence" value="ECO:0007669"/>
    <property type="project" value="UniProtKB-ARBA"/>
</dbReference>
<dbReference type="Gene3D" id="1.10.287.2620">
    <property type="match status" value="1"/>
</dbReference>
<dbReference type="InterPro" id="IPR024317">
    <property type="entry name" value="Dynein_heavy_chain_D4_dom"/>
</dbReference>
<dbReference type="Pfam" id="PF18198">
    <property type="entry name" value="AAA_lid_11"/>
    <property type="match status" value="1"/>
</dbReference>
<dbReference type="FunFam" id="1.20.140.100:FF:000002">
    <property type="entry name" value="Cytoplasmic dynein heavy chain 1"/>
    <property type="match status" value="1"/>
</dbReference>
<keyword evidence="10 14" id="KW-0175">Coiled coil</keyword>
<dbReference type="InterPro" id="IPR004273">
    <property type="entry name" value="Dynein_heavy_D6_P-loop"/>
</dbReference>
<dbReference type="GO" id="GO:0072384">
    <property type="term" value="P:organelle transport along microtubule"/>
    <property type="evidence" value="ECO:0007669"/>
    <property type="project" value="UniProtKB-ARBA"/>
</dbReference>
<reference evidence="17" key="1">
    <citation type="submission" date="2016-05" db="EMBL/GenBank/DDBJ databases">
        <title>Comparative genomics of biotechnologically important yeasts.</title>
        <authorList>
            <consortium name="DOE Joint Genome Institute"/>
            <person name="Riley R."/>
            <person name="Haridas S."/>
            <person name="Wolfe K.H."/>
            <person name="Lopes M.R."/>
            <person name="Hittinger C.T."/>
            <person name="Goker M."/>
            <person name="Salamov A."/>
            <person name="Wisecaver J."/>
            <person name="Long T.M."/>
            <person name="Aerts A.L."/>
            <person name="Barry K."/>
            <person name="Choi C."/>
            <person name="Clum A."/>
            <person name="Coughlan A.Y."/>
            <person name="Deshpande S."/>
            <person name="Douglass A.P."/>
            <person name="Hanson S.J."/>
            <person name="Klenk H.-P."/>
            <person name="Labutti K."/>
            <person name="Lapidus A."/>
            <person name="Lindquist E."/>
            <person name="Lipzen A."/>
            <person name="Meier-Kolthoff J.P."/>
            <person name="Ohm R.A."/>
            <person name="Otillar R.P."/>
            <person name="Pangilinan J."/>
            <person name="Peng Y."/>
            <person name="Rokas A."/>
            <person name="Rosa C.A."/>
            <person name="Scheuner C."/>
            <person name="Sibirny A.A."/>
            <person name="Slot J.C."/>
            <person name="Stielow J.B."/>
            <person name="Sun H."/>
            <person name="Kurtzman C.P."/>
            <person name="Blackwell M."/>
            <person name="Grigoriev I.V."/>
            <person name="Jeffries T.W."/>
        </authorList>
    </citation>
    <scope>NUCLEOTIDE SEQUENCE [LARGE SCALE GENOMIC DNA]</scope>
    <source>
        <strain evidence="17">NRRL Y-12698</strain>
    </source>
</reference>
<dbReference type="InterPro" id="IPR042219">
    <property type="entry name" value="AAA_lid_11_sf"/>
</dbReference>
<dbReference type="Gene3D" id="1.10.8.720">
    <property type="entry name" value="Region D6 of dynein motor"/>
    <property type="match status" value="1"/>
</dbReference>
<dbReference type="FunFam" id="3.40.50.300:FF:000071">
    <property type="entry name" value="Cytoplasmic dynein heavy chain 1"/>
    <property type="match status" value="1"/>
</dbReference>
<dbReference type="SUPFAM" id="SSF52540">
    <property type="entry name" value="P-loop containing nucleoside triphosphate hydrolases"/>
    <property type="match status" value="4"/>
</dbReference>
<keyword evidence="6" id="KW-0493">Microtubule</keyword>
<evidence type="ECO:0000256" key="2">
    <source>
        <dbReference type="ARBA" id="ARBA00008887"/>
    </source>
</evidence>
<dbReference type="InterPro" id="IPR041466">
    <property type="entry name" value="Dynein_AAA5_ext"/>
</dbReference>
<dbReference type="Pfam" id="PF03028">
    <property type="entry name" value="Dynein_heavy"/>
    <property type="match status" value="1"/>
</dbReference>
<dbReference type="InterPro" id="IPR013594">
    <property type="entry name" value="Dynein_heavy_tail"/>
</dbReference>
<dbReference type="FunFam" id="3.40.50.300:FF:002357">
    <property type="entry name" value="Glutathione S-transferase class-mu 26 kDa isozyme"/>
    <property type="match status" value="1"/>
</dbReference>
<dbReference type="FunFam" id="1.10.8.720:FF:000003">
    <property type="entry name" value="Cytoplasmic dynein heavy chain 2"/>
    <property type="match status" value="1"/>
</dbReference>
<dbReference type="Pfam" id="PF22597">
    <property type="entry name" value="DYN_lid"/>
    <property type="match status" value="1"/>
</dbReference>
<dbReference type="GeneID" id="30145961"/>
<proteinExistence type="inferred from homology"/>
<evidence type="ECO:0000256" key="9">
    <source>
        <dbReference type="ARBA" id="ARBA00023017"/>
    </source>
</evidence>
<dbReference type="FunFam" id="1.20.920.20:FF:000002">
    <property type="entry name" value="Cytoplasmic dynein 1 heavy chain"/>
    <property type="match status" value="1"/>
</dbReference>
<keyword evidence="9" id="KW-0243">Dynein</keyword>
<dbReference type="InterPro" id="IPR042222">
    <property type="entry name" value="Dynein_2_N"/>
</dbReference>
<dbReference type="InterPro" id="IPR013602">
    <property type="entry name" value="Dynein_heavy_linker"/>
</dbReference>
<dbReference type="GO" id="GO:0051959">
    <property type="term" value="F:dynein light intermediate chain binding"/>
    <property type="evidence" value="ECO:0007669"/>
    <property type="project" value="InterPro"/>
</dbReference>
<dbReference type="Gene3D" id="1.10.8.710">
    <property type="match status" value="1"/>
</dbReference>
<keyword evidence="12" id="KW-0206">Cytoskeleton</keyword>
<dbReference type="Gene3D" id="1.20.920.30">
    <property type="match status" value="1"/>
</dbReference>
<keyword evidence="7" id="KW-0547">Nucleotide-binding</keyword>
<dbReference type="EMBL" id="KV454427">
    <property type="protein sequence ID" value="ODQ81979.1"/>
    <property type="molecule type" value="Genomic_DNA"/>
</dbReference>
<organism evidence="16 17">
    <name type="scientific">Babjeviella inositovora NRRL Y-12698</name>
    <dbReference type="NCBI Taxonomy" id="984486"/>
    <lineage>
        <taxon>Eukaryota</taxon>
        <taxon>Fungi</taxon>
        <taxon>Dikarya</taxon>
        <taxon>Ascomycota</taxon>
        <taxon>Saccharomycotina</taxon>
        <taxon>Pichiomycetes</taxon>
        <taxon>Serinales incertae sedis</taxon>
        <taxon>Babjeviella</taxon>
    </lineage>
</organism>
<dbReference type="GO" id="GO:0005524">
    <property type="term" value="F:ATP binding"/>
    <property type="evidence" value="ECO:0007669"/>
    <property type="project" value="UniProtKB-KW"/>
</dbReference>
<dbReference type="InterPro" id="IPR024743">
    <property type="entry name" value="Dynein_HC_stalk"/>
</dbReference>
<evidence type="ECO:0000256" key="10">
    <source>
        <dbReference type="ARBA" id="ARBA00023054"/>
    </source>
</evidence>
<dbReference type="GO" id="GO:0008569">
    <property type="term" value="F:minus-end-directed microtubule motor activity"/>
    <property type="evidence" value="ECO:0007669"/>
    <property type="project" value="InterPro"/>
</dbReference>
<keyword evidence="8" id="KW-0067">ATP-binding</keyword>
<keyword evidence="17" id="KW-1185">Reference proteome</keyword>
<evidence type="ECO:0000256" key="12">
    <source>
        <dbReference type="ARBA" id="ARBA00023212"/>
    </source>
</evidence>
<dbReference type="SMART" id="SM00382">
    <property type="entry name" value="AAA"/>
    <property type="match status" value="3"/>
</dbReference>
<sequence length="4140" mass="464533">MSAEPEPLSPKKLGDFAFNLAQLLQGATKADVVWFHSVAAVKACAEFAEEPAPATLFVIKHEPEITDSELEGAELEVARFTIASTLTPNASSLALIKGRAPLTASPLDAQIQVVNIPHLGSSFENLRSLVSLGLAPYFEAVAQLPGREEETSIGSTRKKISELALSLQYLQQNIQVADLTLSVHPAIRQAIATADGPDYLSSIPSDLLSDSNFLNGLQTIVNGWVKATRSVTRLTHDPSNGSTSDEVNFWLSMETALASLQQQLYSPEVQLTLDVLKHAKRFHATVSFLSDTGIKEATQTAQTYTQLLRDLPIGEVLSASSLTNLDEAILLVFGHLKRLRVSQYPLDRAITLVETILADVDAKLKQLIRGEQLMELEHADFTTAVAGITSVFSTFDSQMKDFASLARELLRKRSEKYMYVKVLSKTDALAARIVHVSAFRARHEELLAMVSAAFAETTEPSDISLDVFASVDVADTSAEGNRRWNAAEKAYQTRAARMESAMIATFKRELAASGATSNEMFAVFEKFAFLLARPAVRSAVHDYQSQLLAAVETDIHSLQAHFAQQGTAAALYRLRDLPPITAAISWAKQIEHKVDKLVDKLELVLGPSWTSYAEGQRIHTETSVFRRKLDTQALYDHWVQAAAQGTIQGPVLQVVKGKRWALAVNFDESIGLLFKEVRNLCWLGYAVPHAVVARARTVRKIYPEAISLREALHTFTVAVVDSDTLGDFRVVVASSLAEIYALLERCLLVTWEDLARARDLSLAQTDLDLVETQNAALVQRLVAAIGAFYEMVEGLKRTSTEVARIFEALMVCEYEIEAMASLVASAQKVIDNMILDGSLNVALVVARLNARLAHVFTARCTSELEVFMSEIATGYEKSLFLAPSRHEILLHDQKVVVLPPIEHSRYQWTQGLHRCVGVVCAQKTIHSVSFDVRVANPAAEMFQIDVSPVVNRSLQAIQLQIVLAERYVARWLQLQKLWDLESGDVSSHLGTAVEHWIQVLLELQRVRQTFDTAETSETLGAMILDYDQAQSRVNAKYDIWHRQLIAKFAEVMSTMLKETDSLVVRARKDLEVVPDFTSTPATTALISHLAGHRASLSTWTTALHRFQKGQLLLSRNRFRFPSDWLHAEQMESDLAALAEIIDKRTVLVDSQMDVITTRIQTECARVQQLMVATQTEWNTKKPVSGKLEPRVALGVLDGYEARLEEIQAEKQMLVDAAALLSIDVVLVHDFSPVLEETRDLRSVWSSIDTLWKAIQDLRAIPWTSVQPRALRRQLEELLAAARNMPARIRQYHAFETIQESVKAQLKANAIVGDLSSEALQPRHWKKLFSLLSDRYIPLHNMKLGDVWDLHLLLNEAEIRATIAVANGEKTLEHSLALIEEAWANLAFDLVGYQNRCRLVKNWEVLIQRCDDDLGALTSMKHSPYYKAFEEEALSWESKLNRLYVLLDVWIDTQRQWIYLDGVFGENDISRVLPTESARFQNVSAEFMLVLKSLFQSPFAIHILNVANAQSNLERTLDSLTRVRKALNDYLEKQREIFPRFYFIGNEDLLDIIGNASNVTEVGRHLQKMFPGIASIAYDKQRSLITAIHSEEGETVILGTPVSIAKHVSLHQWLKELEYEVKCTLSNAVFAATTELRDILYDSLSNDPRSDALTVWIARYPGQALILASQVCWTTKVEECITRGDFSARNYYVRALRMLAGYVLLEANVVTRKKIQTLIIELIHQRDIIDAVRNVRSVDEFAWRSNQLFHYDVSNPDPVNRLTVVQANATFVYGFEYLGVPGKLVYTPLVDKCFLTMTQALNQRRGGSPFGPAGTGKTESIKALGHSLGKMVLVFCCDESFDFQAMSRIFVGICEVGVWGCFDEFNRLEENMLSAVSTQIEKIELGLASSSSIQLVNRPVSVHPETGIFITMNPGYAGRSTLPENLKKLFRSFSMEKPDREIIAEVILNSQGFTFASELAARIVPFFQEMEQATSTQLHYDFGLRALKSTLLNCGKSKRQSDGDELVGELSLVLGSMRESVAAKLVTDDEVVMRRLENEHFPEVQYAAPEDTRLIETVREIALASGYATGDEWMKKILQLKQLIDTHHGVMMVGKAACGKTVMWKTLLAALSQLDQVDSVHHIIDCKVLSKDDIYGCLHATTRDWTDGLLTGILRRVTENLRGELSKRIWIVFDGDVDPEWVENLNSVLDDNKLLTLPNGERLALPSNVRLLFEVDNLKHATPATVSRCGMLWMSERSIVPADLLAHYMVTLRTKQIAEVGEEQIVLQTAHSSVLAIQNRFADHLRPFMDGVILECLEHSARLVHIMGYDATRLVMTFATMMNTYCRRLVSFVSTTVSFLGEDWKAYTAKAVLLSLVWAFAGDCSLEDRESYSKDLLGRLFGSGGGLFDGMNCDGFLLDHDISLPGADWVAWKVPVRELAAHSIVEPDVIVPTLDTTRHEDLFYSLLAEHRPFILCGPPGSGKTMTLLGALRKSPHLEVLGLNFSKETSPAILLKSIEQHCEYKKTAKGTVLTPRNRGKWLVVFCDEINLPAADSYGNQRVASFMRQLIEQNGFWRNDKQWISLSCVQFVGACNPSTDPGRRELSPRFLRHMSLVMVDYPGKTSLTQIYTAFNAAVLKCAPNLIGFADSTTGAMLDVYFGSRARFTMDIQPHYIYSPRELTRWVRGIYEAIKATEELSLASYVRLLAHEALRLFSDRLVDAEGAAWTMELLRAVFSHRFPNLDIAAVLQGPILYTDWLSLTYQPADRDQLRVFVQERLRTFSEEELDVSLVLYDDLLDHVLRIDRVLRQPQGHLILVGPSSSGKTTLSRFVSWVNGLKVFQMNVHRKYSLKDFDTTLQDLLRRSGAYGEKICFIVDESNILETAFLERMNNLLANSEVPGLFEGEDFAALMAVCKDEVQNQGLLLDTQEELYRWFTQQVAENLHLVFTINDPNNPDSPQIISSPALFNRCVLNWMGDWSDVTLGQVARDMLQLSPIDSNGVADAMVDIHRSRSDSTVTPGFFIQFIRTFKEVFKRQGATLEDHQRHVNMGLDKLRETVLKVKHLKESLSTKKESLTAKESAARSMLSVMLNDQNEAERRQEASLDIQAALEKQEVEISQRRELVIGDLELAEPAVLEALRGVKNIKKQHLTEIRSMSHPPEAVKVTMESVCILLGYEVLSWRDVQTAIRRDDFIASIVNYENEKQLTAEIRTYMERTYLSRADFNFATVNRASKACGPLLQWILANLTYSAILDRVGPLREEVYLLEEHARKNKAKLLAIEEMIEELEGRIEQYKDDYGALIRDAENIKTEMSGIEHKVERSMRLLESLGAERQRWGGNIKEFVQQRQYLVGNALLASAFVVYCGYFDQRGRSEMVKAWRARLATAGITYEEAESVVVGMSTNEEVLKWQEHGLENDQLYIENMVAITNTDLVPFIIDPSGAIVDVLMAVSGRMSVASFLDDGFVKQLENALRFGGTLLLQDGEHFDPVVSRIINKEFQTTGGRTLVNVGKQLIDCSPDFKLYIHTKDPRARIPSFLLSRVTVANFSVTRSSLETKVLNMTLRNEHPEIEEKRVELLKLHGEYRLRLRVLEETLLVSLSDSTGNILDNSQVLATLETLKSEATQINQKMVDTADVMQSVDETLGRYSTLAAASSGVFALFEQFASIDPLYQFSLPYFVGIFERVLRTSGETGSELSKPIDLNAELFREAFAVVSLSLKREDRITMALCMFILSHSVDGYASFAEITAALMRIIADGKATVVASLLPVLKAMSIDARETTVEGLFSQWSEELFAQFLPDDDLTASLKPLVRAVMLVKANPRVLISAYAEVCLFLDAGAGPFDSKYVLDDVVRQHAHPLSPIILCTQKGVDPTFRVDRLAKRLSVKLSMISMGSNEGIEMAKKEIGLALRNGHWVLIQNVQMAPAWLEYLEKYLEGLTKTENFRLFLTCDVTSSIPNTLLRSSRVVLFETSPGVKSAMTESVKLISQERLASGPVEKSRLYFLLAWFHSLVQERVRLAPVGFSKTYDFNDTDFETAMVFIDNWMRFVSKGRDNVAPELIPWEGIQYLVASIAYGGKVDRSEDLDILQGLARDIFTRSSFDANFTLVEGLAPPEGKTIDSYVDWIKALPLHNSPTWIGLEENVEDVLQALTGRRIAGKVVELSI</sequence>
<accession>A0A1E3QWC0</accession>
<evidence type="ECO:0000256" key="3">
    <source>
        <dbReference type="ARBA" id="ARBA00011655"/>
    </source>
</evidence>
<dbReference type="OrthoDB" id="447173at2759"/>
<dbReference type="InterPro" id="IPR003593">
    <property type="entry name" value="AAA+_ATPase"/>
</dbReference>
<dbReference type="CDD" id="cd00009">
    <property type="entry name" value="AAA"/>
    <property type="match status" value="2"/>
</dbReference>
<keyword evidence="11" id="KW-0505">Motor protein</keyword>
<dbReference type="Gene3D" id="3.20.180.20">
    <property type="entry name" value="Dynein heavy chain, N-terminal domain 2"/>
    <property type="match status" value="1"/>
</dbReference>
<dbReference type="Gene3D" id="1.20.140.100">
    <property type="entry name" value="Dynein heavy chain, N-terminal domain 2"/>
    <property type="match status" value="1"/>
</dbReference>